<organism evidence="8 9">
    <name type="scientific">Quercus lobata</name>
    <name type="common">Valley oak</name>
    <dbReference type="NCBI Taxonomy" id="97700"/>
    <lineage>
        <taxon>Eukaryota</taxon>
        <taxon>Viridiplantae</taxon>
        <taxon>Streptophyta</taxon>
        <taxon>Embryophyta</taxon>
        <taxon>Tracheophyta</taxon>
        <taxon>Spermatophyta</taxon>
        <taxon>Magnoliopsida</taxon>
        <taxon>eudicotyledons</taxon>
        <taxon>Gunneridae</taxon>
        <taxon>Pentapetalae</taxon>
        <taxon>rosids</taxon>
        <taxon>fabids</taxon>
        <taxon>Fagales</taxon>
        <taxon>Fagaceae</taxon>
        <taxon>Quercus</taxon>
    </lineage>
</organism>
<dbReference type="Gramene" id="QL11p019404:mrna">
    <property type="protein sequence ID" value="QL11p019404:mrna"/>
    <property type="gene ID" value="QL11p019404"/>
</dbReference>
<evidence type="ECO:0000256" key="3">
    <source>
        <dbReference type="ARBA" id="ARBA00022771"/>
    </source>
</evidence>
<dbReference type="GO" id="GO:0003729">
    <property type="term" value="F:mRNA binding"/>
    <property type="evidence" value="ECO:0007669"/>
    <property type="project" value="InterPro"/>
</dbReference>
<dbReference type="Gene3D" id="4.10.1000.10">
    <property type="entry name" value="Zinc finger, CCCH-type"/>
    <property type="match status" value="1"/>
</dbReference>
<feature type="compositionally biased region" description="Low complexity" evidence="6">
    <location>
        <begin position="109"/>
        <end position="131"/>
    </location>
</feature>
<dbReference type="FunFam" id="4.10.1000.10:FF:000001">
    <property type="entry name" value="zinc finger CCCH domain-containing protein 15-like"/>
    <property type="match status" value="1"/>
</dbReference>
<evidence type="ECO:0000313" key="9">
    <source>
        <dbReference type="Proteomes" id="UP000594261"/>
    </source>
</evidence>
<dbReference type="InterPro" id="IPR045877">
    <property type="entry name" value="ZFP36-like"/>
</dbReference>
<evidence type="ECO:0000256" key="1">
    <source>
        <dbReference type="ARBA" id="ARBA00022723"/>
    </source>
</evidence>
<dbReference type="GO" id="GO:0008270">
    <property type="term" value="F:zinc ion binding"/>
    <property type="evidence" value="ECO:0007669"/>
    <property type="project" value="UniProtKB-KW"/>
</dbReference>
<feature type="region of interest" description="Disordered" evidence="6">
    <location>
        <begin position="106"/>
        <end position="133"/>
    </location>
</feature>
<keyword evidence="1 5" id="KW-0479">Metal-binding</keyword>
<evidence type="ECO:0000256" key="2">
    <source>
        <dbReference type="ARBA" id="ARBA00022737"/>
    </source>
</evidence>
<dbReference type="InterPro" id="IPR000571">
    <property type="entry name" value="Znf_CCCH"/>
</dbReference>
<dbReference type="OMA" id="ENIKYHR"/>
<dbReference type="PANTHER" id="PTHR12547">
    <property type="entry name" value="CCCH ZINC FINGER/TIS11-RELATED"/>
    <property type="match status" value="1"/>
</dbReference>
<sequence length="280" mass="30451">MARLKSTSNLNVSVSQMDKENNSNNHHLLLGGELLSPSRPPLPPLLRYLRKRNGSPPLPLSPLDNIAWSPNNNSPTHYAVTPIKVDEDGTLVMDGIFLPSTGTTAGRFSRSSISATDSSPSSSSSSSGGRSVNKTDICRSWEESGTCRYGFKCQFAHGKEELRPPRFSARNKSDSSINRSKSRFLNQIMAVGGGMTIQTESPTKLPLPVDDTSCKIPTTTISIITSRDDWSPQDDGIEVVLPHSSTAEPPSQKDVDAYIHGVLYGPPRKRLPVFAEICSE</sequence>
<accession>A0A7N2RD95</accession>
<dbReference type="InParanoid" id="A0A7N2RD95"/>
<evidence type="ECO:0000256" key="4">
    <source>
        <dbReference type="ARBA" id="ARBA00022833"/>
    </source>
</evidence>
<reference evidence="8" key="2">
    <citation type="submission" date="2021-01" db="UniProtKB">
        <authorList>
            <consortium name="EnsemblPlants"/>
        </authorList>
    </citation>
    <scope>IDENTIFICATION</scope>
</reference>
<dbReference type="InterPro" id="IPR036855">
    <property type="entry name" value="Znf_CCCH_sf"/>
</dbReference>
<dbReference type="PANTHER" id="PTHR12547:SF18">
    <property type="entry name" value="PROTEIN TIS11"/>
    <property type="match status" value="1"/>
</dbReference>
<keyword evidence="3 5" id="KW-0863">Zinc-finger</keyword>
<dbReference type="OrthoDB" id="410307at2759"/>
<evidence type="ECO:0000256" key="6">
    <source>
        <dbReference type="SAM" id="MobiDB-lite"/>
    </source>
</evidence>
<dbReference type="EnsemblPlants" id="QL11p019404:mrna">
    <property type="protein sequence ID" value="QL11p019404:mrna"/>
    <property type="gene ID" value="QL11p019404"/>
</dbReference>
<dbReference type="SMART" id="SM00356">
    <property type="entry name" value="ZnF_C3H1"/>
    <property type="match status" value="1"/>
</dbReference>
<keyword evidence="9" id="KW-1185">Reference proteome</keyword>
<feature type="domain" description="C3H1-type" evidence="7">
    <location>
        <begin position="133"/>
        <end position="160"/>
    </location>
</feature>
<dbReference type="AlphaFoldDB" id="A0A7N2RD95"/>
<dbReference type="SUPFAM" id="SSF90229">
    <property type="entry name" value="CCCH zinc finger"/>
    <property type="match status" value="1"/>
</dbReference>
<dbReference type="EMBL" id="LRBV02000011">
    <property type="status" value="NOT_ANNOTATED_CDS"/>
    <property type="molecule type" value="Genomic_DNA"/>
</dbReference>
<keyword evidence="2" id="KW-0677">Repeat</keyword>
<gene>
    <name evidence="8" type="primary">LOC115969298</name>
</gene>
<dbReference type="Pfam" id="PF00642">
    <property type="entry name" value="zf-CCCH"/>
    <property type="match status" value="1"/>
</dbReference>
<dbReference type="KEGG" id="qlo:115969298"/>
<proteinExistence type="predicted"/>
<reference evidence="8 9" key="1">
    <citation type="journal article" date="2016" name="G3 (Bethesda)">
        <title>First Draft Assembly and Annotation of the Genome of a California Endemic Oak Quercus lobata Nee (Fagaceae).</title>
        <authorList>
            <person name="Sork V.L."/>
            <person name="Fitz-Gibbon S.T."/>
            <person name="Puiu D."/>
            <person name="Crepeau M."/>
            <person name="Gugger P.F."/>
            <person name="Sherman R."/>
            <person name="Stevens K."/>
            <person name="Langley C.H."/>
            <person name="Pellegrini M."/>
            <person name="Salzberg S.L."/>
        </authorList>
    </citation>
    <scope>NUCLEOTIDE SEQUENCE [LARGE SCALE GENOMIC DNA]</scope>
    <source>
        <strain evidence="8 9">cv. SW786</strain>
    </source>
</reference>
<dbReference type="RefSeq" id="XP_030944776.1">
    <property type="nucleotide sequence ID" value="XM_031088916.1"/>
</dbReference>
<feature type="zinc finger region" description="C3H1-type" evidence="5">
    <location>
        <begin position="133"/>
        <end position="160"/>
    </location>
</feature>
<protein>
    <recommendedName>
        <fullName evidence="7">C3H1-type domain-containing protein</fullName>
    </recommendedName>
</protein>
<evidence type="ECO:0000256" key="5">
    <source>
        <dbReference type="PROSITE-ProRule" id="PRU00723"/>
    </source>
</evidence>
<evidence type="ECO:0000259" key="7">
    <source>
        <dbReference type="PROSITE" id="PS50103"/>
    </source>
</evidence>
<evidence type="ECO:0000313" key="8">
    <source>
        <dbReference type="EnsemblPlants" id="QL11p019404:mrna"/>
    </source>
</evidence>
<name>A0A7N2RD95_QUELO</name>
<keyword evidence="4 5" id="KW-0862">Zinc</keyword>
<dbReference type="PROSITE" id="PS50103">
    <property type="entry name" value="ZF_C3H1"/>
    <property type="match status" value="1"/>
</dbReference>
<dbReference type="GeneID" id="115969298"/>
<dbReference type="Proteomes" id="UP000594261">
    <property type="component" value="Chromosome 11"/>
</dbReference>